<organism evidence="2 3">
    <name type="scientific">Caerostris extrusa</name>
    <name type="common">Bark spider</name>
    <name type="synonym">Caerostris bankana</name>
    <dbReference type="NCBI Taxonomy" id="172846"/>
    <lineage>
        <taxon>Eukaryota</taxon>
        <taxon>Metazoa</taxon>
        <taxon>Ecdysozoa</taxon>
        <taxon>Arthropoda</taxon>
        <taxon>Chelicerata</taxon>
        <taxon>Arachnida</taxon>
        <taxon>Araneae</taxon>
        <taxon>Araneomorphae</taxon>
        <taxon>Entelegynae</taxon>
        <taxon>Araneoidea</taxon>
        <taxon>Araneidae</taxon>
        <taxon>Caerostris</taxon>
    </lineage>
</organism>
<dbReference type="Proteomes" id="UP001054945">
    <property type="component" value="Unassembled WGS sequence"/>
</dbReference>
<evidence type="ECO:0000313" key="3">
    <source>
        <dbReference type="Proteomes" id="UP001054945"/>
    </source>
</evidence>
<proteinExistence type="predicted"/>
<evidence type="ECO:0000313" key="2">
    <source>
        <dbReference type="EMBL" id="GIY47207.1"/>
    </source>
</evidence>
<dbReference type="EMBL" id="BPLR01011542">
    <property type="protein sequence ID" value="GIY47207.1"/>
    <property type="molecule type" value="Genomic_DNA"/>
</dbReference>
<dbReference type="AlphaFoldDB" id="A0AAV4TQJ0"/>
<feature type="compositionally biased region" description="Polar residues" evidence="1">
    <location>
        <begin position="1"/>
        <end position="29"/>
    </location>
</feature>
<sequence length="57" mass="6085">GELEISQNNFCLKGSSSSLQTSGDTNEVSRGQKAIETESDPTDDGCLPLLQDEVLLN</sequence>
<reference evidence="2 3" key="1">
    <citation type="submission" date="2021-06" db="EMBL/GenBank/DDBJ databases">
        <title>Caerostris extrusa draft genome.</title>
        <authorList>
            <person name="Kono N."/>
            <person name="Arakawa K."/>
        </authorList>
    </citation>
    <scope>NUCLEOTIDE SEQUENCE [LARGE SCALE GENOMIC DNA]</scope>
</reference>
<name>A0AAV4TQJ0_CAEEX</name>
<comment type="caution">
    <text evidence="2">The sequence shown here is derived from an EMBL/GenBank/DDBJ whole genome shotgun (WGS) entry which is preliminary data.</text>
</comment>
<protein>
    <submittedName>
        <fullName evidence="2">Uncharacterized protein</fullName>
    </submittedName>
</protein>
<feature type="non-terminal residue" evidence="2">
    <location>
        <position position="1"/>
    </location>
</feature>
<accession>A0AAV4TQJ0</accession>
<evidence type="ECO:0000256" key="1">
    <source>
        <dbReference type="SAM" id="MobiDB-lite"/>
    </source>
</evidence>
<feature type="region of interest" description="Disordered" evidence="1">
    <location>
        <begin position="1"/>
        <end position="51"/>
    </location>
</feature>
<gene>
    <name evidence="2" type="ORF">CEXT_95671</name>
</gene>
<keyword evidence="3" id="KW-1185">Reference proteome</keyword>